<sequence>MYYIIVGIFSVSFYVMGSDKAIQVPTLKELSLLNIASRAYSGSAYDMCVNPAKLQEFLSRLTPDVMPLLQNSLQNLVNSEHESRSDNAYYQSTVELYNHYSIVGNPQGTSFIALYRDKSTDKITGHIWIFNQIHNTYHCVDKDLLNNLSSTSQDCIFWHPQMDNIFACITSDNKLYIYHINASEKTIDCVFYTEQYSSKIQSITWSPDGAHIAVRCITSCYIIALGDKEQKFSNDSKPRIFAFLEKQVELHNYLEPIKWNCDNSLALDPLPSGNIVSWEYHKGTWKRNYTLLPMNMQEKDQKALCKKVLQSYSTTCNAWNRQLTYFVYFRATANFTEDITLYSYKPDTGIAQIQVLDTNLPAVYATKSVDWNEQGDLFAYIKDTHLKVCKIDASAENDVSTCILNYENKRIKNFALSPDGTTIVIVYQDNSLKIWSMAQNIFGYEMQDNGACELAPHIHNVTANDVTVLIQWNLQGTAFCIKYSDELAVGNVLEEQGDGQQDEENDVIELDHYRIISKSSSTNTYCVIKEIKDVKCDAYFQWTKEGSSFVCIDRQGNIHRVYVACPALSIVQQLLVLAGCYANKNDIKFNKHALVRALHRSDGLIQKSPVYNTMPIVAQNIIKDSTNKVNKTH</sequence>
<evidence type="ECO:0000313" key="2">
    <source>
        <dbReference type="EMBL" id="KIX85377.1"/>
    </source>
</evidence>
<dbReference type="InterPro" id="IPR036322">
    <property type="entry name" value="WD40_repeat_dom_sf"/>
</dbReference>
<feature type="repeat" description="WD" evidence="1">
    <location>
        <begin position="404"/>
        <end position="437"/>
    </location>
</feature>
<organism evidence="2 3">
    <name type="scientific">candidate division TM6 bacterium JCVI TM6SC1</name>
    <dbReference type="NCBI Taxonomy" id="1306947"/>
    <lineage>
        <taxon>Bacteria</taxon>
        <taxon>Candidatus Babelota</taxon>
        <taxon>Vermiphilus</taxon>
    </lineage>
</organism>
<proteinExistence type="predicted"/>
<dbReference type="Gene3D" id="2.130.10.10">
    <property type="entry name" value="YVTN repeat-like/Quinoprotein amine dehydrogenase"/>
    <property type="match status" value="2"/>
</dbReference>
<keyword evidence="1" id="KW-0853">WD repeat</keyword>
<accession>A0A0D2K566</accession>
<dbReference type="Proteomes" id="UP000032214">
    <property type="component" value="Unassembled WGS sequence"/>
</dbReference>
<dbReference type="InterPro" id="IPR001680">
    <property type="entry name" value="WD40_rpt"/>
</dbReference>
<gene>
    <name evidence="2" type="ORF">J120_00090</name>
</gene>
<evidence type="ECO:0000256" key="1">
    <source>
        <dbReference type="PROSITE-ProRule" id="PRU00221"/>
    </source>
</evidence>
<comment type="caution">
    <text evidence="2">The sequence shown here is derived from an EMBL/GenBank/DDBJ whole genome shotgun (WGS) entry which is preliminary data.</text>
</comment>
<dbReference type="InterPro" id="IPR015943">
    <property type="entry name" value="WD40/YVTN_repeat-like_dom_sf"/>
</dbReference>
<keyword evidence="3" id="KW-1185">Reference proteome</keyword>
<protein>
    <submittedName>
        <fullName evidence="2">Uncharacterized protein</fullName>
    </submittedName>
</protein>
<dbReference type="EMBL" id="ARQD01000001">
    <property type="protein sequence ID" value="KIX85377.1"/>
    <property type="molecule type" value="Genomic_DNA"/>
</dbReference>
<dbReference type="Pfam" id="PF00400">
    <property type="entry name" value="WD40"/>
    <property type="match status" value="1"/>
</dbReference>
<name>A0A0D2K566_9BACT</name>
<dbReference type="SUPFAM" id="SSF50978">
    <property type="entry name" value="WD40 repeat-like"/>
    <property type="match status" value="1"/>
</dbReference>
<dbReference type="STRING" id="1306947.J120_00090"/>
<evidence type="ECO:0000313" key="3">
    <source>
        <dbReference type="Proteomes" id="UP000032214"/>
    </source>
</evidence>
<dbReference type="SMART" id="SM00320">
    <property type="entry name" value="WD40"/>
    <property type="match status" value="3"/>
</dbReference>
<reference evidence="2 3" key="1">
    <citation type="journal article" date="2013" name="Proc. Natl. Acad. Sci. U.S.A.">
        <title>Candidate phylum TM6 genome recovered from a hospital sink biofilm provides genomic insights into this uncultivated phylum.</title>
        <authorList>
            <person name="McLean J.S."/>
            <person name="Lombardo M.J."/>
            <person name="Badger J.H."/>
            <person name="Edlund A."/>
            <person name="Novotny M."/>
            <person name="Yee-Greenbaum J."/>
            <person name="Vyahhi N."/>
            <person name="Hall A.P."/>
            <person name="Yang Y."/>
            <person name="Dupont C.L."/>
            <person name="Ziegler M.G."/>
            <person name="Chitsaz H."/>
            <person name="Allen A.E."/>
            <person name="Yooseph S."/>
            <person name="Tesler G."/>
            <person name="Pevzner P.A."/>
            <person name="Friedman R.M."/>
            <person name="Nealson K.H."/>
            <person name="Venter J.C."/>
            <person name="Lasken R.S."/>
        </authorList>
    </citation>
    <scope>NUCLEOTIDE SEQUENCE [LARGE SCALE GENOMIC DNA]</scope>
    <source>
        <strain evidence="2 3">TM6SC1</strain>
    </source>
</reference>
<dbReference type="AlphaFoldDB" id="A0A0D2K566"/>
<dbReference type="PROSITE" id="PS50082">
    <property type="entry name" value="WD_REPEATS_2"/>
    <property type="match status" value="1"/>
</dbReference>